<organism evidence="1">
    <name type="scientific">Rhizophora mucronata</name>
    <name type="common">Asiatic mangrove</name>
    <dbReference type="NCBI Taxonomy" id="61149"/>
    <lineage>
        <taxon>Eukaryota</taxon>
        <taxon>Viridiplantae</taxon>
        <taxon>Streptophyta</taxon>
        <taxon>Embryophyta</taxon>
        <taxon>Tracheophyta</taxon>
        <taxon>Spermatophyta</taxon>
        <taxon>Magnoliopsida</taxon>
        <taxon>eudicotyledons</taxon>
        <taxon>Gunneridae</taxon>
        <taxon>Pentapetalae</taxon>
        <taxon>rosids</taxon>
        <taxon>fabids</taxon>
        <taxon>Malpighiales</taxon>
        <taxon>Rhizophoraceae</taxon>
        <taxon>Rhizophora</taxon>
    </lineage>
</organism>
<dbReference type="AlphaFoldDB" id="A0A2P2MMR6"/>
<proteinExistence type="predicted"/>
<accession>A0A2P2MMR6</accession>
<protein>
    <submittedName>
        <fullName evidence="1">Phospholipase SGR2-like isoform X5</fullName>
    </submittedName>
</protein>
<evidence type="ECO:0000313" key="1">
    <source>
        <dbReference type="EMBL" id="MBX31545.1"/>
    </source>
</evidence>
<name>A0A2P2MMR6_RHIMU</name>
<dbReference type="EMBL" id="GGEC01051061">
    <property type="protein sequence ID" value="MBX31545.1"/>
    <property type="molecule type" value="Transcribed_RNA"/>
</dbReference>
<sequence>MYSGPVFPVDVQFATSHLNYSGINIIPCHLCFFLCTNRAAEDICVRTMAGVLHHLQHVSPSVIRVKFRSKSSRALHSVYYHGMTPMLTIHSVDQSVAVVTKAQSRGMHLQLNCNVKYKHRTQGFLTNFSGFLEKFLAFILSKNVKGSSSSAAFL</sequence>
<reference evidence="1" key="1">
    <citation type="submission" date="2018-02" db="EMBL/GenBank/DDBJ databases">
        <title>Rhizophora mucronata_Transcriptome.</title>
        <authorList>
            <person name="Meera S.P."/>
            <person name="Sreeshan A."/>
            <person name="Augustine A."/>
        </authorList>
    </citation>
    <scope>NUCLEOTIDE SEQUENCE</scope>
    <source>
        <tissue evidence="1">Leaf</tissue>
    </source>
</reference>